<dbReference type="PANTHER" id="PTHR30558:SF7">
    <property type="entry name" value="TOL-PAL SYSTEM PROTEIN TOLR"/>
    <property type="match status" value="1"/>
</dbReference>
<dbReference type="InterPro" id="IPR003400">
    <property type="entry name" value="ExbD"/>
</dbReference>
<keyword evidence="6" id="KW-0472">Membrane</keyword>
<evidence type="ECO:0000256" key="3">
    <source>
        <dbReference type="ARBA" id="ARBA00022475"/>
    </source>
</evidence>
<dbReference type="eggNOG" id="COG0848">
    <property type="taxonomic scope" value="Bacteria"/>
</dbReference>
<keyword evidence="3" id="KW-1003">Cell membrane</keyword>
<keyword evidence="7" id="KW-0813">Transport</keyword>
<dbReference type="HOGENOM" id="CLU_085305_1_3_5"/>
<evidence type="ECO:0000256" key="5">
    <source>
        <dbReference type="ARBA" id="ARBA00022989"/>
    </source>
</evidence>
<dbReference type="OrthoDB" id="9798629at2"/>
<dbReference type="RefSeq" id="WP_012383285.1">
    <property type="nucleotide sequence ID" value="NC_010581.1"/>
</dbReference>
<dbReference type="GO" id="GO:0015031">
    <property type="term" value="P:protein transport"/>
    <property type="evidence" value="ECO:0007669"/>
    <property type="project" value="UniProtKB-KW"/>
</dbReference>
<evidence type="ECO:0000256" key="2">
    <source>
        <dbReference type="ARBA" id="ARBA00005811"/>
    </source>
</evidence>
<dbReference type="STRING" id="395963.Bind_0272"/>
<reference evidence="8 9" key="2">
    <citation type="journal article" date="2010" name="J. Bacteriol.">
        <title>Complete genome sequence of Beijerinckia indica subsp. indica.</title>
        <authorList>
            <person name="Tamas I."/>
            <person name="Dedysh S.N."/>
            <person name="Liesack W."/>
            <person name="Stott M.B."/>
            <person name="Alam M."/>
            <person name="Murrell J.C."/>
            <person name="Dunfield P.F."/>
        </authorList>
    </citation>
    <scope>NUCLEOTIDE SEQUENCE [LARGE SCALE GENOMIC DNA]</scope>
    <source>
        <strain evidence="9">ATCC 9039 / DSM 1715 / NCIMB 8712</strain>
    </source>
</reference>
<dbReference type="AlphaFoldDB" id="B2ICP0"/>
<evidence type="ECO:0000256" key="4">
    <source>
        <dbReference type="ARBA" id="ARBA00022692"/>
    </source>
</evidence>
<keyword evidence="9" id="KW-1185">Reference proteome</keyword>
<keyword evidence="4 7" id="KW-0812">Transmembrane</keyword>
<dbReference type="Pfam" id="PF02472">
    <property type="entry name" value="ExbD"/>
    <property type="match status" value="1"/>
</dbReference>
<evidence type="ECO:0000256" key="6">
    <source>
        <dbReference type="ARBA" id="ARBA00023136"/>
    </source>
</evidence>
<evidence type="ECO:0000313" key="9">
    <source>
        <dbReference type="Proteomes" id="UP000001695"/>
    </source>
</evidence>
<evidence type="ECO:0000256" key="1">
    <source>
        <dbReference type="ARBA" id="ARBA00004162"/>
    </source>
</evidence>
<dbReference type="Proteomes" id="UP000001695">
    <property type="component" value="Chromosome"/>
</dbReference>
<dbReference type="GO" id="GO:0005886">
    <property type="term" value="C:plasma membrane"/>
    <property type="evidence" value="ECO:0007669"/>
    <property type="project" value="UniProtKB-SubCell"/>
</dbReference>
<dbReference type="PANTHER" id="PTHR30558">
    <property type="entry name" value="EXBD MEMBRANE COMPONENT OF PMF-DRIVEN MACROMOLECULE IMPORT SYSTEM"/>
    <property type="match status" value="1"/>
</dbReference>
<protein>
    <submittedName>
        <fullName evidence="8">Biopolymer transport protein ExbD/TolR</fullName>
    </submittedName>
</protein>
<comment type="similarity">
    <text evidence="2 7">Belongs to the ExbD/TolR family.</text>
</comment>
<accession>B2ICP0</accession>
<organism evidence="8 9">
    <name type="scientific">Beijerinckia indica subsp. indica (strain ATCC 9039 / DSM 1715 / NCIMB 8712)</name>
    <dbReference type="NCBI Taxonomy" id="395963"/>
    <lineage>
        <taxon>Bacteria</taxon>
        <taxon>Pseudomonadati</taxon>
        <taxon>Pseudomonadota</taxon>
        <taxon>Alphaproteobacteria</taxon>
        <taxon>Hyphomicrobiales</taxon>
        <taxon>Beijerinckiaceae</taxon>
        <taxon>Beijerinckia</taxon>
    </lineage>
</organism>
<dbReference type="GO" id="GO:0022857">
    <property type="term" value="F:transmembrane transporter activity"/>
    <property type="evidence" value="ECO:0007669"/>
    <property type="project" value="InterPro"/>
</dbReference>
<keyword evidence="5" id="KW-1133">Transmembrane helix</keyword>
<dbReference type="EMBL" id="CP001016">
    <property type="protein sequence ID" value="ACB93927.1"/>
    <property type="molecule type" value="Genomic_DNA"/>
</dbReference>
<evidence type="ECO:0000256" key="7">
    <source>
        <dbReference type="RuleBase" id="RU003879"/>
    </source>
</evidence>
<comment type="subcellular location">
    <subcellularLocation>
        <location evidence="1">Cell membrane</location>
        <topology evidence="1">Single-pass membrane protein</topology>
    </subcellularLocation>
    <subcellularLocation>
        <location evidence="7">Cell membrane</location>
        <topology evidence="7">Single-pass type II membrane protein</topology>
    </subcellularLocation>
</comment>
<proteinExistence type="inferred from homology"/>
<reference evidence="9" key="1">
    <citation type="submission" date="2008-03" db="EMBL/GenBank/DDBJ databases">
        <title>Complete sequence of chromosome of Beijerinckia indica subsp. indica ATCC 9039.</title>
        <authorList>
            <consortium name="US DOE Joint Genome Institute"/>
            <person name="Copeland A."/>
            <person name="Lucas S."/>
            <person name="Lapidus A."/>
            <person name="Glavina del Rio T."/>
            <person name="Dalin E."/>
            <person name="Tice H."/>
            <person name="Bruce D."/>
            <person name="Goodwin L."/>
            <person name="Pitluck S."/>
            <person name="LaButti K."/>
            <person name="Schmutz J."/>
            <person name="Larimer F."/>
            <person name="Land M."/>
            <person name="Hauser L."/>
            <person name="Kyrpides N."/>
            <person name="Mikhailova N."/>
            <person name="Dunfield P.F."/>
            <person name="Dedysh S.N."/>
            <person name="Liesack W."/>
            <person name="Saw J.H."/>
            <person name="Alam M."/>
            <person name="Chen Y."/>
            <person name="Murrell J.C."/>
            <person name="Richardson P."/>
        </authorList>
    </citation>
    <scope>NUCLEOTIDE SEQUENCE [LARGE SCALE GENOMIC DNA]</scope>
    <source>
        <strain evidence="9">ATCC 9039 / DSM 1715 / NCIMB 8712</strain>
    </source>
</reference>
<keyword evidence="7" id="KW-0653">Protein transport</keyword>
<dbReference type="Gene3D" id="3.30.420.270">
    <property type="match status" value="1"/>
</dbReference>
<gene>
    <name evidence="8" type="ordered locus">Bind_0272</name>
</gene>
<dbReference type="KEGG" id="bid:Bind_0272"/>
<evidence type="ECO:0000313" key="8">
    <source>
        <dbReference type="EMBL" id="ACB93927.1"/>
    </source>
</evidence>
<sequence length="149" mass="15890">MGMSMATGRRGGGRGRRGGRRYGAMADINMTPFIDVMLVLLIIFMVAAPLLATGVPIDLPQTKAAALNVEHKPLSVAVDDKGDIFVMDKQVDSSTLAAALKDMAKEGFDERIYVRGANTVNYGKIAEVMTIITGAGYKKVALVTDPSKN</sequence>
<name>B2ICP0_BEII9</name>